<reference evidence="2" key="2">
    <citation type="submission" date="2022-01" db="EMBL/GenBank/DDBJ databases">
        <authorList>
            <person name="Yamashiro T."/>
            <person name="Shiraishi A."/>
            <person name="Satake H."/>
            <person name="Nakayama K."/>
        </authorList>
    </citation>
    <scope>NUCLEOTIDE SEQUENCE</scope>
</reference>
<proteinExistence type="predicted"/>
<name>A0ABQ5HWX9_9ASTR</name>
<feature type="compositionally biased region" description="Polar residues" evidence="1">
    <location>
        <begin position="37"/>
        <end position="46"/>
    </location>
</feature>
<gene>
    <name evidence="2" type="ORF">Tco_1080657</name>
</gene>
<feature type="region of interest" description="Disordered" evidence="1">
    <location>
        <begin position="22"/>
        <end position="53"/>
    </location>
</feature>
<reference evidence="2" key="1">
    <citation type="journal article" date="2022" name="Int. J. Mol. Sci.">
        <title>Draft Genome of Tanacetum Coccineum: Genomic Comparison of Closely Related Tanacetum-Family Plants.</title>
        <authorList>
            <person name="Yamashiro T."/>
            <person name="Shiraishi A."/>
            <person name="Nakayama K."/>
            <person name="Satake H."/>
        </authorList>
    </citation>
    <scope>NUCLEOTIDE SEQUENCE</scope>
</reference>
<sequence>EPPIHFVSAPRMDDPYAMVRDAAMAAREDDDDDTTAPRDSQPSETRGSLRDPH</sequence>
<keyword evidence="3" id="KW-1185">Reference proteome</keyword>
<evidence type="ECO:0000313" key="3">
    <source>
        <dbReference type="Proteomes" id="UP001151760"/>
    </source>
</evidence>
<comment type="caution">
    <text evidence="2">The sequence shown here is derived from an EMBL/GenBank/DDBJ whole genome shotgun (WGS) entry which is preliminary data.</text>
</comment>
<organism evidence="2 3">
    <name type="scientific">Tanacetum coccineum</name>
    <dbReference type="NCBI Taxonomy" id="301880"/>
    <lineage>
        <taxon>Eukaryota</taxon>
        <taxon>Viridiplantae</taxon>
        <taxon>Streptophyta</taxon>
        <taxon>Embryophyta</taxon>
        <taxon>Tracheophyta</taxon>
        <taxon>Spermatophyta</taxon>
        <taxon>Magnoliopsida</taxon>
        <taxon>eudicotyledons</taxon>
        <taxon>Gunneridae</taxon>
        <taxon>Pentapetalae</taxon>
        <taxon>asterids</taxon>
        <taxon>campanulids</taxon>
        <taxon>Asterales</taxon>
        <taxon>Asteraceae</taxon>
        <taxon>Asteroideae</taxon>
        <taxon>Anthemideae</taxon>
        <taxon>Anthemidinae</taxon>
        <taxon>Tanacetum</taxon>
    </lineage>
</organism>
<protein>
    <submittedName>
        <fullName evidence="2">Uncharacterized protein</fullName>
    </submittedName>
</protein>
<accession>A0ABQ5HWX9</accession>
<feature type="non-terminal residue" evidence="2">
    <location>
        <position position="1"/>
    </location>
</feature>
<evidence type="ECO:0000256" key="1">
    <source>
        <dbReference type="SAM" id="MobiDB-lite"/>
    </source>
</evidence>
<dbReference type="Proteomes" id="UP001151760">
    <property type="component" value="Unassembled WGS sequence"/>
</dbReference>
<dbReference type="EMBL" id="BQNB010020053">
    <property type="protein sequence ID" value="GJT91812.1"/>
    <property type="molecule type" value="Genomic_DNA"/>
</dbReference>
<evidence type="ECO:0000313" key="2">
    <source>
        <dbReference type="EMBL" id="GJT91812.1"/>
    </source>
</evidence>